<evidence type="ECO:0000256" key="5">
    <source>
        <dbReference type="ARBA" id="ARBA00022630"/>
    </source>
</evidence>
<dbReference type="GO" id="GO:0009083">
    <property type="term" value="P:branched-chain amino acid catabolic process"/>
    <property type="evidence" value="ECO:0007669"/>
    <property type="project" value="UniProtKB-KW"/>
</dbReference>
<keyword evidence="6 8" id="KW-0274">FAD</keyword>
<dbReference type="GO" id="GO:0046359">
    <property type="term" value="P:butyrate catabolic process"/>
    <property type="evidence" value="ECO:0007669"/>
    <property type="project" value="TreeGrafter"/>
</dbReference>
<dbReference type="AlphaFoldDB" id="A0A1M6JS24"/>
<dbReference type="InterPro" id="IPR006089">
    <property type="entry name" value="Acyl-CoA_DH_CS"/>
</dbReference>
<keyword evidence="5 8" id="KW-0285">Flavoprotein</keyword>
<organism evidence="13 14">
    <name type="scientific">Aquimarina spongiae</name>
    <dbReference type="NCBI Taxonomy" id="570521"/>
    <lineage>
        <taxon>Bacteria</taxon>
        <taxon>Pseudomonadati</taxon>
        <taxon>Bacteroidota</taxon>
        <taxon>Flavobacteriia</taxon>
        <taxon>Flavobacteriales</taxon>
        <taxon>Flavobacteriaceae</taxon>
        <taxon>Aquimarina</taxon>
    </lineage>
</organism>
<reference evidence="14" key="1">
    <citation type="submission" date="2016-11" db="EMBL/GenBank/DDBJ databases">
        <authorList>
            <person name="Varghese N."/>
            <person name="Submissions S."/>
        </authorList>
    </citation>
    <scope>NUCLEOTIDE SEQUENCE [LARGE SCALE GENOMIC DNA]</scope>
    <source>
        <strain evidence="14">DSM 22623</strain>
    </source>
</reference>
<gene>
    <name evidence="13" type="ORF">SAMN04488508_109215</name>
</gene>
<evidence type="ECO:0000259" key="11">
    <source>
        <dbReference type="Pfam" id="PF02770"/>
    </source>
</evidence>
<dbReference type="Proteomes" id="UP000184432">
    <property type="component" value="Unassembled WGS sequence"/>
</dbReference>
<sequence>MNSYYFDEGHTLFRESLKAFLQKEVVPNIDQWEEDRRIPREVWQKMGDMGFLGLSYPEEFGGANLDFFYDVIFCEEIAKVFSGGFAITQAVVQYMSGPYILKYGSQRLKEKYLPGIISGEKISCIGISEPTAGSDVANIKTTAILQGDHYVVNGSKTFITNAVYGDFVVCVVKTDPKAGPEGVSLLIVDLDREGVSKTKLKKLGWHASDTAELAFDNVKIPKENLIGEEGQGFYYLMGGLQVERLVGAIMGYGACEAAMQYTLQYMSERSAFGRPINKFQVLRHRMAQLASEIESCKQFVLYCSRLNNDKKYAVKECSMAKLLATELSDKTMTQCLQSFGGYGYMEEFKIARMFRDSRIGTIGGGTSEIMREIIAKMVIDDVSYKQAEKNDSINNTNTNIMSNIDSILQTIQERAAKADSLKNTLKFNFGDEQLYIDGTGDTNVVTAEDKDADCQVDVGFDDFMSLIKGELNPMAAVMGGKIKIKGDMGVAMKLQSLFS</sequence>
<proteinExistence type="inferred from homology"/>
<evidence type="ECO:0000256" key="2">
    <source>
        <dbReference type="ARBA" id="ARBA00005109"/>
    </source>
</evidence>
<dbReference type="Gene3D" id="3.30.1050.10">
    <property type="entry name" value="SCP2 sterol-binding domain"/>
    <property type="match status" value="1"/>
</dbReference>
<dbReference type="EMBL" id="FQYP01000009">
    <property type="protein sequence ID" value="SHJ49456.1"/>
    <property type="molecule type" value="Genomic_DNA"/>
</dbReference>
<evidence type="ECO:0000259" key="10">
    <source>
        <dbReference type="Pfam" id="PF02036"/>
    </source>
</evidence>
<feature type="domain" description="Acyl-CoA oxidase/dehydrogenase middle" evidence="11">
    <location>
        <begin position="124"/>
        <end position="218"/>
    </location>
</feature>
<dbReference type="STRING" id="570521.SAMN04488508_109215"/>
<comment type="similarity">
    <text evidence="3 8">Belongs to the acyl-CoA dehydrogenase family.</text>
</comment>
<dbReference type="OrthoDB" id="1489360at2"/>
<dbReference type="InterPro" id="IPR036527">
    <property type="entry name" value="SCP2_sterol-bd_dom_sf"/>
</dbReference>
<dbReference type="SUPFAM" id="SSF55718">
    <property type="entry name" value="SCP-like"/>
    <property type="match status" value="1"/>
</dbReference>
<protein>
    <submittedName>
        <fullName evidence="13">Acyl-CoA dehydrogenase</fullName>
    </submittedName>
</protein>
<keyword evidence="7 8" id="KW-0560">Oxidoreductase</keyword>
<dbReference type="GO" id="GO:0033539">
    <property type="term" value="P:fatty acid beta-oxidation using acyl-CoA dehydrogenase"/>
    <property type="evidence" value="ECO:0007669"/>
    <property type="project" value="TreeGrafter"/>
</dbReference>
<dbReference type="PANTHER" id="PTHR43884">
    <property type="entry name" value="ACYL-COA DEHYDROGENASE"/>
    <property type="match status" value="1"/>
</dbReference>
<dbReference type="InterPro" id="IPR046373">
    <property type="entry name" value="Acyl-CoA_Oxase/DH_mid-dom_sf"/>
</dbReference>
<dbReference type="InterPro" id="IPR009100">
    <property type="entry name" value="AcylCoA_DH/oxidase_NM_dom_sf"/>
</dbReference>
<comment type="pathway">
    <text evidence="2">Amino-acid degradation; L-valine degradation.</text>
</comment>
<evidence type="ECO:0000313" key="14">
    <source>
        <dbReference type="Proteomes" id="UP000184432"/>
    </source>
</evidence>
<name>A0A1M6JS24_9FLAO</name>
<dbReference type="FunFam" id="2.40.110.10:FF:000001">
    <property type="entry name" value="Acyl-CoA dehydrogenase, mitochondrial"/>
    <property type="match status" value="1"/>
</dbReference>
<dbReference type="PANTHER" id="PTHR43884:SF12">
    <property type="entry name" value="ISOVALERYL-COA DEHYDROGENASE, MITOCHONDRIAL-RELATED"/>
    <property type="match status" value="1"/>
</dbReference>
<evidence type="ECO:0000256" key="8">
    <source>
        <dbReference type="RuleBase" id="RU362125"/>
    </source>
</evidence>
<evidence type="ECO:0000256" key="6">
    <source>
        <dbReference type="ARBA" id="ARBA00022827"/>
    </source>
</evidence>
<accession>A0A1M6JS24</accession>
<dbReference type="Gene3D" id="1.10.540.10">
    <property type="entry name" value="Acyl-CoA dehydrogenase/oxidase, N-terminal domain"/>
    <property type="match status" value="1"/>
</dbReference>
<evidence type="ECO:0000256" key="7">
    <source>
        <dbReference type="ARBA" id="ARBA00023002"/>
    </source>
</evidence>
<dbReference type="Gene3D" id="1.20.140.10">
    <property type="entry name" value="Butyryl-CoA Dehydrogenase, subunit A, domain 3"/>
    <property type="match status" value="1"/>
</dbReference>
<dbReference type="Pfam" id="PF00441">
    <property type="entry name" value="Acyl-CoA_dh_1"/>
    <property type="match status" value="1"/>
</dbReference>
<evidence type="ECO:0000313" key="13">
    <source>
        <dbReference type="EMBL" id="SHJ49456.1"/>
    </source>
</evidence>
<dbReference type="SUPFAM" id="SSF56645">
    <property type="entry name" value="Acyl-CoA dehydrogenase NM domain-like"/>
    <property type="match status" value="1"/>
</dbReference>
<feature type="domain" description="SCP2" evidence="10">
    <location>
        <begin position="406"/>
        <end position="498"/>
    </location>
</feature>
<keyword evidence="14" id="KW-1185">Reference proteome</keyword>
<keyword evidence="4" id="KW-0101">Branched-chain amino acid catabolism</keyword>
<dbReference type="Pfam" id="PF02771">
    <property type="entry name" value="Acyl-CoA_dh_N"/>
    <property type="match status" value="1"/>
</dbReference>
<dbReference type="GO" id="GO:0003995">
    <property type="term" value="F:acyl-CoA dehydrogenase activity"/>
    <property type="evidence" value="ECO:0007669"/>
    <property type="project" value="InterPro"/>
</dbReference>
<feature type="domain" description="Acyl-CoA dehydrogenase/oxidase N-terminal" evidence="12">
    <location>
        <begin position="8"/>
        <end position="120"/>
    </location>
</feature>
<dbReference type="InterPro" id="IPR036250">
    <property type="entry name" value="AcylCo_DH-like_C"/>
</dbReference>
<dbReference type="FunFam" id="1.10.540.10:FF:000026">
    <property type="entry name" value="Acyl-CoA dehydrogenase medium chain"/>
    <property type="match status" value="1"/>
</dbReference>
<evidence type="ECO:0000256" key="4">
    <source>
        <dbReference type="ARBA" id="ARBA00022456"/>
    </source>
</evidence>
<dbReference type="InterPro" id="IPR003033">
    <property type="entry name" value="SCP2_sterol-bd_dom"/>
</dbReference>
<dbReference type="Gene3D" id="2.40.110.10">
    <property type="entry name" value="Butyryl-CoA Dehydrogenase, subunit A, domain 2"/>
    <property type="match status" value="1"/>
</dbReference>
<evidence type="ECO:0000256" key="1">
    <source>
        <dbReference type="ARBA" id="ARBA00001974"/>
    </source>
</evidence>
<dbReference type="Pfam" id="PF02770">
    <property type="entry name" value="Acyl-CoA_dh_M"/>
    <property type="match status" value="1"/>
</dbReference>
<dbReference type="RefSeq" id="WP_073320168.1">
    <property type="nucleotide sequence ID" value="NZ_FQYP01000009.1"/>
</dbReference>
<evidence type="ECO:0000256" key="3">
    <source>
        <dbReference type="ARBA" id="ARBA00009347"/>
    </source>
</evidence>
<feature type="domain" description="Acyl-CoA dehydrogenase/oxidase C-terminal" evidence="9">
    <location>
        <begin position="230"/>
        <end position="378"/>
    </location>
</feature>
<dbReference type="InterPro" id="IPR037069">
    <property type="entry name" value="AcylCoA_DH/ox_N_sf"/>
</dbReference>
<dbReference type="SUPFAM" id="SSF47203">
    <property type="entry name" value="Acyl-CoA dehydrogenase C-terminal domain-like"/>
    <property type="match status" value="1"/>
</dbReference>
<evidence type="ECO:0000259" key="9">
    <source>
        <dbReference type="Pfam" id="PF00441"/>
    </source>
</evidence>
<evidence type="ECO:0000259" key="12">
    <source>
        <dbReference type="Pfam" id="PF02771"/>
    </source>
</evidence>
<dbReference type="PROSITE" id="PS00073">
    <property type="entry name" value="ACYL_COA_DH_2"/>
    <property type="match status" value="1"/>
</dbReference>
<comment type="cofactor">
    <cofactor evidence="1 8">
        <name>FAD</name>
        <dbReference type="ChEBI" id="CHEBI:57692"/>
    </cofactor>
</comment>
<dbReference type="FunFam" id="1.20.140.10:FF:000001">
    <property type="entry name" value="Acyl-CoA dehydrogenase"/>
    <property type="match status" value="1"/>
</dbReference>
<dbReference type="InterPro" id="IPR006091">
    <property type="entry name" value="Acyl-CoA_Oxase/DH_mid-dom"/>
</dbReference>
<dbReference type="GO" id="GO:0050660">
    <property type="term" value="F:flavin adenine dinucleotide binding"/>
    <property type="evidence" value="ECO:0007669"/>
    <property type="project" value="InterPro"/>
</dbReference>
<dbReference type="Pfam" id="PF02036">
    <property type="entry name" value="SCP2"/>
    <property type="match status" value="1"/>
</dbReference>
<dbReference type="InterPro" id="IPR009075">
    <property type="entry name" value="AcylCo_DH/oxidase_C"/>
</dbReference>
<dbReference type="InterPro" id="IPR013786">
    <property type="entry name" value="AcylCoA_DH/ox_N"/>
</dbReference>